<evidence type="ECO:0000313" key="2">
    <source>
        <dbReference type="Proteomes" id="UP001054945"/>
    </source>
</evidence>
<dbReference type="AlphaFoldDB" id="A0AAV4V350"/>
<dbReference type="EMBL" id="BPLR01013864">
    <property type="protein sequence ID" value="GIY64334.1"/>
    <property type="molecule type" value="Genomic_DNA"/>
</dbReference>
<dbReference type="Proteomes" id="UP001054945">
    <property type="component" value="Unassembled WGS sequence"/>
</dbReference>
<keyword evidence="2" id="KW-1185">Reference proteome</keyword>
<comment type="caution">
    <text evidence="1">The sequence shown here is derived from an EMBL/GenBank/DDBJ whole genome shotgun (WGS) entry which is preliminary data.</text>
</comment>
<reference evidence="1 2" key="1">
    <citation type="submission" date="2021-06" db="EMBL/GenBank/DDBJ databases">
        <title>Caerostris extrusa draft genome.</title>
        <authorList>
            <person name="Kono N."/>
            <person name="Arakawa K."/>
        </authorList>
    </citation>
    <scope>NUCLEOTIDE SEQUENCE [LARGE SCALE GENOMIC DNA]</scope>
</reference>
<gene>
    <name evidence="1" type="ORF">CEXT_192611</name>
</gene>
<organism evidence="1 2">
    <name type="scientific">Caerostris extrusa</name>
    <name type="common">Bark spider</name>
    <name type="synonym">Caerostris bankana</name>
    <dbReference type="NCBI Taxonomy" id="172846"/>
    <lineage>
        <taxon>Eukaryota</taxon>
        <taxon>Metazoa</taxon>
        <taxon>Ecdysozoa</taxon>
        <taxon>Arthropoda</taxon>
        <taxon>Chelicerata</taxon>
        <taxon>Arachnida</taxon>
        <taxon>Araneae</taxon>
        <taxon>Araneomorphae</taxon>
        <taxon>Entelegynae</taxon>
        <taxon>Araneoidea</taxon>
        <taxon>Araneidae</taxon>
        <taxon>Caerostris</taxon>
    </lineage>
</organism>
<accession>A0AAV4V350</accession>
<proteinExistence type="predicted"/>
<sequence>MVHGISYFRYPILQTLRKRLQAFIQDTAGDLYYNVPAFPPLFFLPHPLGMGKRSERKKGLTIVSLLPSGFVSSLLLPGLVSSGRKWTVSVCDATGATELSPSPKGWPIAKGLIRNARDSFITATFKNQRHETETE</sequence>
<evidence type="ECO:0000313" key="1">
    <source>
        <dbReference type="EMBL" id="GIY64334.1"/>
    </source>
</evidence>
<name>A0AAV4V350_CAEEX</name>
<protein>
    <submittedName>
        <fullName evidence="1">Uncharacterized protein</fullName>
    </submittedName>
</protein>